<organism evidence="10 11">
    <name type="scientific">Murmansk poxvirus</name>
    <dbReference type="NCBI Taxonomy" id="2025359"/>
    <lineage>
        <taxon>Viruses</taxon>
        <taxon>Varidnaviria</taxon>
        <taxon>Bamfordvirae</taxon>
        <taxon>Nucleocytoviricota</taxon>
        <taxon>Pokkesviricetes</taxon>
        <taxon>Chitovirales</taxon>
        <taxon>Poxviridae</taxon>
        <taxon>Chordopoxvirinae</taxon>
        <taxon>Centapoxvirus</taxon>
        <taxon>Centapoxvirus microtuspox</taxon>
        <taxon>Murmansk microtuspox virus</taxon>
    </lineage>
</organism>
<name>A0A223FMW7_9POXV</name>
<evidence type="ECO:0000256" key="4">
    <source>
        <dbReference type="ARBA" id="ARBA00022844"/>
    </source>
</evidence>
<accession>A0A223FMW7</accession>
<dbReference type="OrthoDB" id="12819at10239"/>
<evidence type="ECO:0000313" key="11">
    <source>
        <dbReference type="Proteomes" id="UP000217350"/>
    </source>
</evidence>
<keyword evidence="11" id="KW-1185">Reference proteome</keyword>
<feature type="transmembrane region" description="Helical" evidence="9">
    <location>
        <begin position="142"/>
        <end position="160"/>
    </location>
</feature>
<evidence type="ECO:0000256" key="5">
    <source>
        <dbReference type="ARBA" id="ARBA00022879"/>
    </source>
</evidence>
<dbReference type="EMBL" id="MF001304">
    <property type="protein sequence ID" value="AST09328.1"/>
    <property type="molecule type" value="Genomic_DNA"/>
</dbReference>
<keyword evidence="7 9" id="KW-0472">Membrane</keyword>
<keyword evidence="4" id="KW-0946">Virion</keyword>
<dbReference type="GO" id="GO:0019031">
    <property type="term" value="C:viral envelope"/>
    <property type="evidence" value="ECO:0007669"/>
    <property type="project" value="UniProtKB-KW"/>
</dbReference>
<reference evidence="10 11" key="1">
    <citation type="journal article" date="2017" name="Virus Genes">
        <title>Two novel poxviruses with unusual genome rearrangements: NY_014 and Murmansk.</title>
        <authorList>
            <person name="Smithson C."/>
            <person name="Meyer H."/>
            <person name="Gigante C.M."/>
            <person name="Gao J."/>
            <person name="Zhao H."/>
            <person name="Batra D."/>
            <person name="Damon I."/>
            <person name="Upton C."/>
            <person name="Li Y."/>
        </authorList>
    </citation>
    <scope>NUCLEOTIDE SEQUENCE [LARGE SCALE GENOMIC DNA]</scope>
    <source>
        <strain evidence="10 11">LEIV-11411</strain>
    </source>
</reference>
<dbReference type="InterPro" id="IPR007977">
    <property type="entry name" value="Poxvirus_OPG144"/>
</dbReference>
<keyword evidence="5" id="KW-0261">Viral envelope protein</keyword>
<protein>
    <submittedName>
        <fullName evidence="10">IMV membrane protein</fullName>
    </submittedName>
</protein>
<keyword evidence="6 9" id="KW-1133">Transmembrane helix</keyword>
<feature type="transmembrane region" description="Helical" evidence="9">
    <location>
        <begin position="59"/>
        <end position="76"/>
    </location>
</feature>
<dbReference type="GO" id="GO:0055036">
    <property type="term" value="C:virion membrane"/>
    <property type="evidence" value="ECO:0007669"/>
    <property type="project" value="UniProtKB-SubCell"/>
</dbReference>
<evidence type="ECO:0000256" key="2">
    <source>
        <dbReference type="ARBA" id="ARBA00022553"/>
    </source>
</evidence>
<evidence type="ECO:0000256" key="1">
    <source>
        <dbReference type="ARBA" id="ARBA00004385"/>
    </source>
</evidence>
<gene>
    <name evidence="10" type="ORF">Murmansk-133</name>
</gene>
<comment type="subcellular location">
    <subcellularLocation>
        <location evidence="1">Virion membrane</location>
        <topology evidence="1">Multi-pass membrane protein</topology>
    </subcellularLocation>
</comment>
<keyword evidence="2" id="KW-0597">Phosphoprotein</keyword>
<dbReference type="GO" id="GO:0016020">
    <property type="term" value="C:membrane"/>
    <property type="evidence" value="ECO:0007669"/>
    <property type="project" value="InterPro"/>
</dbReference>
<sequence>MSYLRYYNMLDEFVAGAGVLDNELFTEEQQQAFMPKDGGGMGGINGGNLDDYLGIFRNNDIRTVLGLILFVLGLYSTPLASILLIVAASFLLPLPSLVITYCLTMQMSKGTSSMMGMSIVCIIAAMFIMGVRMFMYSRMFNIISHVILLILFVSYVMNVYRRDDEVKLLIPEKKCTRTFIAGDKFEGDMPSFHSIDTDFSNKNGRGAFHN</sequence>
<keyword evidence="3 9" id="KW-0812">Transmembrane</keyword>
<keyword evidence="8" id="KW-1015">Disulfide bond</keyword>
<proteinExistence type="predicted"/>
<evidence type="ECO:0000256" key="3">
    <source>
        <dbReference type="ARBA" id="ARBA00022692"/>
    </source>
</evidence>
<feature type="transmembrane region" description="Helical" evidence="9">
    <location>
        <begin position="115"/>
        <end position="136"/>
    </location>
</feature>
<evidence type="ECO:0000256" key="6">
    <source>
        <dbReference type="ARBA" id="ARBA00022989"/>
    </source>
</evidence>
<dbReference type="Proteomes" id="UP000217350">
    <property type="component" value="Segment"/>
</dbReference>
<dbReference type="Pfam" id="PF05313">
    <property type="entry name" value="Pox_P21"/>
    <property type="match status" value="1"/>
</dbReference>
<evidence type="ECO:0000256" key="9">
    <source>
        <dbReference type="SAM" id="Phobius"/>
    </source>
</evidence>
<evidence type="ECO:0000256" key="8">
    <source>
        <dbReference type="ARBA" id="ARBA00023157"/>
    </source>
</evidence>
<evidence type="ECO:0000256" key="7">
    <source>
        <dbReference type="ARBA" id="ARBA00023136"/>
    </source>
</evidence>
<evidence type="ECO:0000313" key="10">
    <source>
        <dbReference type="EMBL" id="AST09328.1"/>
    </source>
</evidence>